<dbReference type="InterPro" id="IPR000792">
    <property type="entry name" value="Tscrpt_reg_LuxR_C"/>
</dbReference>
<evidence type="ECO:0000256" key="3">
    <source>
        <dbReference type="ARBA" id="ARBA00023015"/>
    </source>
</evidence>
<dbReference type="PROSITE" id="PS50110">
    <property type="entry name" value="RESPONSE_REGULATORY"/>
    <property type="match status" value="1"/>
</dbReference>
<dbReference type="PANTHER" id="PTHR43214">
    <property type="entry name" value="TWO-COMPONENT RESPONSE REGULATOR"/>
    <property type="match status" value="1"/>
</dbReference>
<dbReference type="RefSeq" id="WP_257821946.1">
    <property type="nucleotide sequence ID" value="NZ_JABXYM010000001.1"/>
</dbReference>
<dbReference type="SUPFAM" id="SSF52172">
    <property type="entry name" value="CheY-like"/>
    <property type="match status" value="1"/>
</dbReference>
<evidence type="ECO:0000256" key="4">
    <source>
        <dbReference type="ARBA" id="ARBA00023125"/>
    </source>
</evidence>
<evidence type="ECO:0000256" key="6">
    <source>
        <dbReference type="PROSITE-ProRule" id="PRU00169"/>
    </source>
</evidence>
<dbReference type="SUPFAM" id="SSF46894">
    <property type="entry name" value="C-terminal effector domain of the bipartite response regulators"/>
    <property type="match status" value="1"/>
</dbReference>
<keyword evidence="3" id="KW-0805">Transcription regulation</keyword>
<dbReference type="GO" id="GO:0000160">
    <property type="term" value="P:phosphorelay signal transduction system"/>
    <property type="evidence" value="ECO:0007669"/>
    <property type="project" value="InterPro"/>
</dbReference>
<organism evidence="9 10">
    <name type="scientific">Salipaludibacillus agaradhaerens</name>
    <name type="common">Bacillus agaradhaerens</name>
    <dbReference type="NCBI Taxonomy" id="76935"/>
    <lineage>
        <taxon>Bacteria</taxon>
        <taxon>Bacillati</taxon>
        <taxon>Bacillota</taxon>
        <taxon>Bacilli</taxon>
        <taxon>Bacillales</taxon>
        <taxon>Bacillaceae</taxon>
    </lineage>
</organism>
<dbReference type="PROSITE" id="PS50043">
    <property type="entry name" value="HTH_LUXR_2"/>
    <property type="match status" value="1"/>
</dbReference>
<dbReference type="Gene3D" id="3.40.50.2300">
    <property type="match status" value="1"/>
</dbReference>
<evidence type="ECO:0000259" key="8">
    <source>
        <dbReference type="PROSITE" id="PS50110"/>
    </source>
</evidence>
<accession>A0A9Q4B399</accession>
<dbReference type="EMBL" id="JABXYM010000001">
    <property type="protein sequence ID" value="MCR6097537.1"/>
    <property type="molecule type" value="Genomic_DNA"/>
</dbReference>
<reference evidence="9" key="1">
    <citation type="submission" date="2020-06" db="EMBL/GenBank/DDBJ databases">
        <title>Insight into the genomes of haloalkaliphilic bacilli from Kenyan soda lakes.</title>
        <authorList>
            <person name="Mwirichia R."/>
            <person name="Villamizar G.C."/>
            <person name="Poehlein A."/>
            <person name="Mugweru J."/>
            <person name="Kipnyargis A."/>
            <person name="Kiplimo D."/>
            <person name="Orwa P."/>
            <person name="Daniel R."/>
        </authorList>
    </citation>
    <scope>NUCLEOTIDE SEQUENCE</scope>
    <source>
        <strain evidence="9">B1096_S55</strain>
    </source>
</reference>
<dbReference type="PANTHER" id="PTHR43214:SF42">
    <property type="entry name" value="TRANSCRIPTIONAL REGULATORY PROTEIN DESR"/>
    <property type="match status" value="1"/>
</dbReference>
<proteinExistence type="predicted"/>
<dbReference type="Proteomes" id="UP001057753">
    <property type="component" value="Unassembled WGS sequence"/>
</dbReference>
<name>A0A9Q4B399_SALAG</name>
<dbReference type="Pfam" id="PF00196">
    <property type="entry name" value="GerE"/>
    <property type="match status" value="1"/>
</dbReference>
<keyword evidence="2 6" id="KW-0597">Phosphoprotein</keyword>
<dbReference type="GO" id="GO:0005737">
    <property type="term" value="C:cytoplasm"/>
    <property type="evidence" value="ECO:0007669"/>
    <property type="project" value="UniProtKB-SubCell"/>
</dbReference>
<dbReference type="GO" id="GO:0003677">
    <property type="term" value="F:DNA binding"/>
    <property type="evidence" value="ECO:0007669"/>
    <property type="project" value="UniProtKB-KW"/>
</dbReference>
<protein>
    <submittedName>
        <fullName evidence="9">Response regulator transcription factor</fullName>
    </submittedName>
</protein>
<feature type="domain" description="Response regulatory" evidence="8">
    <location>
        <begin position="3"/>
        <end position="119"/>
    </location>
</feature>
<keyword evidence="5" id="KW-0804">Transcription</keyword>
<dbReference type="InterPro" id="IPR011006">
    <property type="entry name" value="CheY-like_superfamily"/>
</dbReference>
<gene>
    <name evidence="9" type="ORF">HXA33_13380</name>
</gene>
<evidence type="ECO:0000259" key="7">
    <source>
        <dbReference type="PROSITE" id="PS50043"/>
    </source>
</evidence>
<evidence type="ECO:0000313" key="9">
    <source>
        <dbReference type="EMBL" id="MCR6097537.1"/>
    </source>
</evidence>
<dbReference type="SMART" id="SM00421">
    <property type="entry name" value="HTH_LUXR"/>
    <property type="match status" value="1"/>
</dbReference>
<keyword evidence="10" id="KW-1185">Reference proteome</keyword>
<evidence type="ECO:0000256" key="1">
    <source>
        <dbReference type="ARBA" id="ARBA00004496"/>
    </source>
</evidence>
<feature type="modified residue" description="4-aspartylphosphate" evidence="6">
    <location>
        <position position="54"/>
    </location>
</feature>
<dbReference type="PRINTS" id="PR00038">
    <property type="entry name" value="HTHLUXR"/>
</dbReference>
<dbReference type="AlphaFoldDB" id="A0A9Q4B399"/>
<dbReference type="InterPro" id="IPR016032">
    <property type="entry name" value="Sig_transdc_resp-reg_C-effctor"/>
</dbReference>
<dbReference type="GO" id="GO:0006355">
    <property type="term" value="P:regulation of DNA-templated transcription"/>
    <property type="evidence" value="ECO:0007669"/>
    <property type="project" value="InterPro"/>
</dbReference>
<dbReference type="InterPro" id="IPR039420">
    <property type="entry name" value="WalR-like"/>
</dbReference>
<dbReference type="SMART" id="SM00448">
    <property type="entry name" value="REC"/>
    <property type="match status" value="1"/>
</dbReference>
<sequence>MIKIVLAEDQQMLRGALGLLLNLEKDMDVVGQASDGEDALSLIHKLNPDVCLLDIEMPLKSGLQVAESLKRDGHPCKVIILTTFARPGYFERAIEADVFGYLLKDGPSEELAEAIRNVMKGKREIAPELVFVQSKQKNPLTDREQEILTCVREGKTVKEISKTLYLSNGTVRNYISEAIAKLETKNRMEAVKVAEEKGWI</sequence>
<keyword evidence="4" id="KW-0238">DNA-binding</keyword>
<dbReference type="InterPro" id="IPR001789">
    <property type="entry name" value="Sig_transdc_resp-reg_receiver"/>
</dbReference>
<feature type="domain" description="HTH luxR-type" evidence="7">
    <location>
        <begin position="133"/>
        <end position="198"/>
    </location>
</feature>
<comment type="caution">
    <text evidence="9">The sequence shown here is derived from an EMBL/GenBank/DDBJ whole genome shotgun (WGS) entry which is preliminary data.</text>
</comment>
<dbReference type="CDD" id="cd19930">
    <property type="entry name" value="REC_DesR-like"/>
    <property type="match status" value="1"/>
</dbReference>
<evidence type="ECO:0000256" key="2">
    <source>
        <dbReference type="ARBA" id="ARBA00022553"/>
    </source>
</evidence>
<evidence type="ECO:0000313" key="10">
    <source>
        <dbReference type="Proteomes" id="UP001057753"/>
    </source>
</evidence>
<dbReference type="Pfam" id="PF00072">
    <property type="entry name" value="Response_reg"/>
    <property type="match status" value="1"/>
</dbReference>
<evidence type="ECO:0000256" key="5">
    <source>
        <dbReference type="ARBA" id="ARBA00023163"/>
    </source>
</evidence>
<comment type="subcellular location">
    <subcellularLocation>
        <location evidence="1">Cytoplasm</location>
    </subcellularLocation>
</comment>
<dbReference type="CDD" id="cd06170">
    <property type="entry name" value="LuxR_C_like"/>
    <property type="match status" value="1"/>
</dbReference>